<proteinExistence type="predicted"/>
<dbReference type="EMBL" id="KN605806">
    <property type="protein sequence ID" value="KHJ79289.1"/>
    <property type="molecule type" value="Genomic_DNA"/>
</dbReference>
<protein>
    <submittedName>
        <fullName evidence="2">Uncharacterized protein</fullName>
    </submittedName>
</protein>
<dbReference type="Proteomes" id="UP000053660">
    <property type="component" value="Unassembled WGS sequence"/>
</dbReference>
<feature type="compositionally biased region" description="Basic and acidic residues" evidence="1">
    <location>
        <begin position="1"/>
        <end position="37"/>
    </location>
</feature>
<feature type="region of interest" description="Disordered" evidence="1">
    <location>
        <begin position="1"/>
        <end position="95"/>
    </location>
</feature>
<sequence>SKEKVDKGDKKEADKNEKEKADNKADKEKSLKSKEKSVMAASKNLEVTAKKEAEQKRDAPQPGVVPLSKLANRGPPSQRQAPSPKEKKQKCCTIL</sequence>
<feature type="compositionally biased region" description="Basic and acidic residues" evidence="1">
    <location>
        <begin position="48"/>
        <end position="59"/>
    </location>
</feature>
<dbReference type="AlphaFoldDB" id="A0A0B1S2W9"/>
<keyword evidence="3" id="KW-1185">Reference proteome</keyword>
<reference evidence="2 3" key="1">
    <citation type="submission" date="2014-03" db="EMBL/GenBank/DDBJ databases">
        <title>Draft genome of the hookworm Oesophagostomum dentatum.</title>
        <authorList>
            <person name="Mitreva M."/>
        </authorList>
    </citation>
    <scope>NUCLEOTIDE SEQUENCE [LARGE SCALE GENOMIC DNA]</scope>
    <source>
        <strain evidence="2 3">OD-Hann</strain>
    </source>
</reference>
<feature type="non-terminal residue" evidence="2">
    <location>
        <position position="1"/>
    </location>
</feature>
<name>A0A0B1S2W9_OESDE</name>
<accession>A0A0B1S2W9</accession>
<organism evidence="2 3">
    <name type="scientific">Oesophagostomum dentatum</name>
    <name type="common">Nodular worm</name>
    <dbReference type="NCBI Taxonomy" id="61180"/>
    <lineage>
        <taxon>Eukaryota</taxon>
        <taxon>Metazoa</taxon>
        <taxon>Ecdysozoa</taxon>
        <taxon>Nematoda</taxon>
        <taxon>Chromadorea</taxon>
        <taxon>Rhabditida</taxon>
        <taxon>Rhabditina</taxon>
        <taxon>Rhabditomorpha</taxon>
        <taxon>Strongyloidea</taxon>
        <taxon>Strongylidae</taxon>
        <taxon>Oesophagostomum</taxon>
    </lineage>
</organism>
<evidence type="ECO:0000313" key="3">
    <source>
        <dbReference type="Proteomes" id="UP000053660"/>
    </source>
</evidence>
<evidence type="ECO:0000313" key="2">
    <source>
        <dbReference type="EMBL" id="KHJ79289.1"/>
    </source>
</evidence>
<evidence type="ECO:0000256" key="1">
    <source>
        <dbReference type="SAM" id="MobiDB-lite"/>
    </source>
</evidence>
<gene>
    <name evidence="2" type="ORF">OESDEN_21068</name>
</gene>